<organism evidence="3 4">
    <name type="scientific">Cymbomonas tetramitiformis</name>
    <dbReference type="NCBI Taxonomy" id="36881"/>
    <lineage>
        <taxon>Eukaryota</taxon>
        <taxon>Viridiplantae</taxon>
        <taxon>Chlorophyta</taxon>
        <taxon>Pyramimonadophyceae</taxon>
        <taxon>Pyramimonadales</taxon>
        <taxon>Pyramimonadaceae</taxon>
        <taxon>Cymbomonas</taxon>
    </lineage>
</organism>
<dbReference type="EMBL" id="LGRX02014686">
    <property type="protein sequence ID" value="KAK3264258.1"/>
    <property type="molecule type" value="Genomic_DNA"/>
</dbReference>
<reference evidence="3 4" key="1">
    <citation type="journal article" date="2015" name="Genome Biol. Evol.">
        <title>Comparative Genomics of a Bacterivorous Green Alga Reveals Evolutionary Causalities and Consequences of Phago-Mixotrophic Mode of Nutrition.</title>
        <authorList>
            <person name="Burns J.A."/>
            <person name="Paasch A."/>
            <person name="Narechania A."/>
            <person name="Kim E."/>
        </authorList>
    </citation>
    <scope>NUCLEOTIDE SEQUENCE [LARGE SCALE GENOMIC DNA]</scope>
    <source>
        <strain evidence="3 4">PLY_AMNH</strain>
    </source>
</reference>
<feature type="compositionally biased region" description="Low complexity" evidence="1">
    <location>
        <begin position="136"/>
        <end position="166"/>
    </location>
</feature>
<dbReference type="InterPro" id="IPR011993">
    <property type="entry name" value="PH-like_dom_sf"/>
</dbReference>
<gene>
    <name evidence="3" type="ORF">CYMTET_26993</name>
</gene>
<feature type="region of interest" description="Disordered" evidence="1">
    <location>
        <begin position="125"/>
        <end position="214"/>
    </location>
</feature>
<feature type="compositionally biased region" description="Low complexity" evidence="1">
    <location>
        <begin position="176"/>
        <end position="190"/>
    </location>
</feature>
<dbReference type="AlphaFoldDB" id="A0AAE0KXB7"/>
<evidence type="ECO:0000313" key="4">
    <source>
        <dbReference type="Proteomes" id="UP001190700"/>
    </source>
</evidence>
<dbReference type="Gene3D" id="2.30.29.30">
    <property type="entry name" value="Pleckstrin-homology domain (PH domain)/Phosphotyrosine-binding domain (PTB)"/>
    <property type="match status" value="1"/>
</dbReference>
<feature type="domain" description="PH" evidence="2">
    <location>
        <begin position="9"/>
        <end position="112"/>
    </location>
</feature>
<feature type="region of interest" description="Disordered" evidence="1">
    <location>
        <begin position="871"/>
        <end position="891"/>
    </location>
</feature>
<dbReference type="PROSITE" id="PS50003">
    <property type="entry name" value="PH_DOMAIN"/>
    <property type="match status" value="1"/>
</dbReference>
<sequence length="921" mass="96820">MDTRQANSSTRISGWMLMKEGAAGTAKRWWVSLDCGSAGRYGLRFFTDSSRSSLKGQFPLRLGSSATAAVSEDGGFLLTVVRAGAESKPVLLEVESEEQLRNWEGAMQAAFIEMQDAATDVDAPAIALPQPPSPTRPSTTSSAQQPGSTPAPAPISTATSARTTPSQAPPEPCSVAGEAAGGASAVGAPATEEPRYASGSTALEEGGEPAATSVPVPTAAVPIVPGKAAAASPWAFGDRPMWRHLAFAELFADSAMAGSASVRAAAGQPAPLFKHLGLSLELIAEALQFLPDATVAEERAAAAARFALLGGVEVLRRTPIAGASASDFLEFLRWFVERVQQMRPGHSIALPGGWVSAKAGEMGADNVTGHALLHVLWRDPKSGRFSLATLNSGTGELGLAHHPTSVDRTTAATVTSLAVCQAGVDPARLHDSSFWTLLFRPLVFPCAQHGVAQLYSALLPYLTSSPLNSAESVRRYAHWERAPLAGDISRVRCVVGAARFLLRCAGLGAAGAGRCLARAQWALLELANRDLRHCVSSAPAVIHPAEARLVEMAAQRVCSMMAHQAEVDTEALPGGSQRPAPGTASARRGGQAVLVRSLETIRALAEEVNDTAMALSETAGVAHHPHGVHLAESIPGGAMWPLFGRLLPVDVEALAGAAAPPPLVRPVNLALIPDTVVATVSDAATVMRHAERLCTLLANQAHLMRNSILLRLALLHHVFLAVVPLPLPLRHPARASRCFWASQSVRYETQADVLGLLRLLGRHYAAAALAMPADRSLDALRVLTAAAMAAIADAMCRKKACDVASPFCLHYSGDARGPVHAFGFSMRQFAQEAETLPIAFPEHVTALTQVPILGTPPLLTPRDFYGLRHHAGSVDPKSEGRHWPTGTPPGRSSMARLSLACRDATWAECNGEVVIGLPNAA</sequence>
<evidence type="ECO:0000259" key="2">
    <source>
        <dbReference type="PROSITE" id="PS50003"/>
    </source>
</evidence>
<evidence type="ECO:0000256" key="1">
    <source>
        <dbReference type="SAM" id="MobiDB-lite"/>
    </source>
</evidence>
<dbReference type="InterPro" id="IPR001849">
    <property type="entry name" value="PH_domain"/>
</dbReference>
<feature type="region of interest" description="Disordered" evidence="1">
    <location>
        <begin position="569"/>
        <end position="588"/>
    </location>
</feature>
<proteinExistence type="predicted"/>
<protein>
    <recommendedName>
        <fullName evidence="2">PH domain-containing protein</fullName>
    </recommendedName>
</protein>
<name>A0AAE0KXB7_9CHLO</name>
<dbReference type="SUPFAM" id="SSF50729">
    <property type="entry name" value="PH domain-like"/>
    <property type="match status" value="1"/>
</dbReference>
<comment type="caution">
    <text evidence="3">The sequence shown here is derived from an EMBL/GenBank/DDBJ whole genome shotgun (WGS) entry which is preliminary data.</text>
</comment>
<dbReference type="Proteomes" id="UP001190700">
    <property type="component" value="Unassembled WGS sequence"/>
</dbReference>
<evidence type="ECO:0000313" key="3">
    <source>
        <dbReference type="EMBL" id="KAK3264258.1"/>
    </source>
</evidence>
<keyword evidence="4" id="KW-1185">Reference proteome</keyword>
<accession>A0AAE0KXB7</accession>